<proteinExistence type="predicted"/>
<dbReference type="PANTHER" id="PTHR35038">
    <property type="entry name" value="DISSIMILATORY SULFITE REDUCTASE SIRA"/>
    <property type="match status" value="1"/>
</dbReference>
<dbReference type="EMBL" id="JAKJSC010000001">
    <property type="protein sequence ID" value="MDE5418017.1"/>
    <property type="molecule type" value="Genomic_DNA"/>
</dbReference>
<keyword evidence="3" id="KW-1185">Reference proteome</keyword>
<keyword evidence="1" id="KW-0732">Signal</keyword>
<name>A0ABT5VTA7_9BACT</name>
<reference evidence="2 3" key="1">
    <citation type="submission" date="2022-01" db="EMBL/GenBank/DDBJ databases">
        <title>Labilibaculum sp. nov, a marine bacterium isolated from Antarctica.</title>
        <authorList>
            <person name="Dai W."/>
        </authorList>
    </citation>
    <scope>NUCLEOTIDE SEQUENCE [LARGE SCALE GENOMIC DNA]</scope>
    <source>
        <strain evidence="2 3">DW002</strain>
    </source>
</reference>
<evidence type="ECO:0008006" key="4">
    <source>
        <dbReference type="Google" id="ProtNLM"/>
    </source>
</evidence>
<evidence type="ECO:0000256" key="1">
    <source>
        <dbReference type="ARBA" id="ARBA00022729"/>
    </source>
</evidence>
<organism evidence="2 3">
    <name type="scientific">Paralabilibaculum antarcticum</name>
    <dbReference type="NCBI Taxonomy" id="2912572"/>
    <lineage>
        <taxon>Bacteria</taxon>
        <taxon>Pseudomonadati</taxon>
        <taxon>Bacteroidota</taxon>
        <taxon>Bacteroidia</taxon>
        <taxon>Marinilabiliales</taxon>
        <taxon>Marinifilaceae</taxon>
        <taxon>Paralabilibaculum</taxon>
    </lineage>
</organism>
<accession>A0ABT5VTA7</accession>
<protein>
    <recommendedName>
        <fullName evidence="4">Cytochrome c7-like domain-containing protein</fullName>
    </recommendedName>
</protein>
<dbReference type="SUPFAM" id="SSF48695">
    <property type="entry name" value="Multiheme cytochromes"/>
    <property type="match status" value="2"/>
</dbReference>
<evidence type="ECO:0000313" key="3">
    <source>
        <dbReference type="Proteomes" id="UP001528920"/>
    </source>
</evidence>
<comment type="caution">
    <text evidence="2">The sequence shown here is derived from an EMBL/GenBank/DDBJ whole genome shotgun (WGS) entry which is preliminary data.</text>
</comment>
<dbReference type="InterPro" id="IPR036280">
    <property type="entry name" value="Multihaem_cyt_sf"/>
</dbReference>
<gene>
    <name evidence="2" type="ORF">L3049_08350</name>
</gene>
<dbReference type="InterPro" id="IPR051829">
    <property type="entry name" value="Multiheme_Cytochr_ET"/>
</dbReference>
<dbReference type="Proteomes" id="UP001528920">
    <property type="component" value="Unassembled WGS sequence"/>
</dbReference>
<dbReference type="RefSeq" id="WP_275109352.1">
    <property type="nucleotide sequence ID" value="NZ_JAKJSC010000001.1"/>
</dbReference>
<evidence type="ECO:0000313" key="2">
    <source>
        <dbReference type="EMBL" id="MDE5418017.1"/>
    </source>
</evidence>
<dbReference type="Gene3D" id="3.90.10.10">
    <property type="entry name" value="Cytochrome C3"/>
    <property type="match status" value="5"/>
</dbReference>
<sequence>MKIDCETCHTQEGWEVNPETFAFDHQKTNFLLEGQHQVTDCRSCHTKLVFNEAPNQCMQCHTDVHENTLGSDCAQCHTSQSWLVTNITELHQQTSFPLLGAHATADCFDCHTSNNFTRFEPLKTECIDCHRTEYNATTEPNHIASGYSFHCEDCHEVSAFEWSSSGFNHEFFALTKGHAINDCFKCHTDNNFSNLSTDCFACHQADYNATSNPNHAAASIQNDCALCHSTEPGWTPASFDQHNDFYVIQGAHNRIATDCFACHEGSYQNTPNTCFACHADDYNQTSDPGHAAANFPTDCISCHTENAWEPATFDHDGQYFPIYSGKHREEWNSCTDCHTTASNYALFSCIDCHEHNRTDTDDDHDEVNDYVYNSNSCLECHPNGDD</sequence>